<evidence type="ECO:0000313" key="1">
    <source>
        <dbReference type="EMBL" id="SDB30973.1"/>
    </source>
</evidence>
<dbReference type="RefSeq" id="WP_090876613.1">
    <property type="nucleotide sequence ID" value="NZ_FMXQ01000004.1"/>
</dbReference>
<dbReference type="Proteomes" id="UP000199071">
    <property type="component" value="Unassembled WGS sequence"/>
</dbReference>
<evidence type="ECO:0000313" key="2">
    <source>
        <dbReference type="Proteomes" id="UP000199071"/>
    </source>
</evidence>
<evidence type="ECO:0008006" key="3">
    <source>
        <dbReference type="Google" id="ProtNLM"/>
    </source>
</evidence>
<organism evidence="1 2">
    <name type="scientific">Bauldia litoralis</name>
    <dbReference type="NCBI Taxonomy" id="665467"/>
    <lineage>
        <taxon>Bacteria</taxon>
        <taxon>Pseudomonadati</taxon>
        <taxon>Pseudomonadota</taxon>
        <taxon>Alphaproteobacteria</taxon>
        <taxon>Hyphomicrobiales</taxon>
        <taxon>Kaistiaceae</taxon>
        <taxon>Bauldia</taxon>
    </lineage>
</organism>
<dbReference type="EMBL" id="FMXQ01000004">
    <property type="protein sequence ID" value="SDB30973.1"/>
    <property type="molecule type" value="Genomic_DNA"/>
</dbReference>
<sequence length="220" mass="21861">MSLLDLAKQSQGGHGLEQLGQQFGIDEKTTRSLAEQLAPTIASGAKQKARAEGGLGTLLGQLMGEQEVSYYEEPAKAASPEARAKGEQFLESLFGSAEAPRQIASAAAERTGASPDLVAQFLPALAAMLQGAMQKQAPDDQVKGAMGAIGGADKAGAGIGDLLGALQGGGGAGGLGGMLGGLLGGGGAQPQASGGLDSLLQMLDSDGDGSPLNDIVNKFT</sequence>
<accession>A0A1G6CDR5</accession>
<gene>
    <name evidence="1" type="ORF">SAMN02982931_02354</name>
</gene>
<dbReference type="OrthoDB" id="5526542at2"/>
<proteinExistence type="predicted"/>
<keyword evidence="2" id="KW-1185">Reference proteome</keyword>
<name>A0A1G6CDR5_9HYPH</name>
<reference evidence="1 2" key="1">
    <citation type="submission" date="2016-10" db="EMBL/GenBank/DDBJ databases">
        <authorList>
            <person name="de Groot N.N."/>
        </authorList>
    </citation>
    <scope>NUCLEOTIDE SEQUENCE [LARGE SCALE GENOMIC DNA]</scope>
    <source>
        <strain evidence="1 2">ATCC 35022</strain>
    </source>
</reference>
<dbReference type="Pfam" id="PF06078">
    <property type="entry name" value="DUF937"/>
    <property type="match status" value="1"/>
</dbReference>
<dbReference type="InterPro" id="IPR009282">
    <property type="entry name" value="DUF937"/>
</dbReference>
<dbReference type="STRING" id="665467.SAMN02982931_02354"/>
<protein>
    <recommendedName>
        <fullName evidence="3">DUF937 domain-containing protein</fullName>
    </recommendedName>
</protein>
<dbReference type="AlphaFoldDB" id="A0A1G6CDR5"/>